<dbReference type="PANTHER" id="PTHR43649">
    <property type="entry name" value="ARABINOSE-BINDING PROTEIN-RELATED"/>
    <property type="match status" value="1"/>
</dbReference>
<evidence type="ECO:0000313" key="2">
    <source>
        <dbReference type="EMBL" id="MBA2133430.1"/>
    </source>
</evidence>
<evidence type="ECO:0000256" key="1">
    <source>
        <dbReference type="SAM" id="SignalP"/>
    </source>
</evidence>
<name>A0A8J6LIT4_9FIRM</name>
<dbReference type="Proteomes" id="UP000657177">
    <property type="component" value="Unassembled WGS sequence"/>
</dbReference>
<dbReference type="RefSeq" id="WP_181339899.1">
    <property type="nucleotide sequence ID" value="NZ_JAAKDE010000015.1"/>
</dbReference>
<dbReference type="SUPFAM" id="SSF53850">
    <property type="entry name" value="Periplasmic binding protein-like II"/>
    <property type="match status" value="1"/>
</dbReference>
<feature type="chain" id="PRO_5035219350" evidence="1">
    <location>
        <begin position="23"/>
        <end position="191"/>
    </location>
</feature>
<dbReference type="AlphaFoldDB" id="A0A8J6LIT4"/>
<keyword evidence="1" id="KW-0732">Signal</keyword>
<proteinExistence type="predicted"/>
<organism evidence="2 3">
    <name type="scientific">Capillibacterium thermochitinicola</name>
    <dbReference type="NCBI Taxonomy" id="2699427"/>
    <lineage>
        <taxon>Bacteria</taxon>
        <taxon>Bacillati</taxon>
        <taxon>Bacillota</taxon>
        <taxon>Capillibacterium</taxon>
    </lineage>
</organism>
<reference evidence="2" key="1">
    <citation type="submission" date="2020-06" db="EMBL/GenBank/DDBJ databases">
        <title>Novel chitinolytic bacterium.</title>
        <authorList>
            <person name="Ungkulpasvich U."/>
            <person name="Kosugi A."/>
            <person name="Uke A."/>
        </authorList>
    </citation>
    <scope>NUCLEOTIDE SEQUENCE</scope>
    <source>
        <strain evidence="2">UUS1-1</strain>
    </source>
</reference>
<comment type="caution">
    <text evidence="2">The sequence shown here is derived from an EMBL/GenBank/DDBJ whole genome shotgun (WGS) entry which is preliminary data.</text>
</comment>
<keyword evidence="3" id="KW-1185">Reference proteome</keyword>
<protein>
    <submittedName>
        <fullName evidence="2">Extracellular solute-binding protein</fullName>
    </submittedName>
</protein>
<evidence type="ECO:0000313" key="3">
    <source>
        <dbReference type="Proteomes" id="UP000657177"/>
    </source>
</evidence>
<dbReference type="InterPro" id="IPR006059">
    <property type="entry name" value="SBP"/>
</dbReference>
<accession>A0A8J6LIT4</accession>
<sequence>MKKGLFWVLSILLFILSVTAFSAQKTVITYWTHTDDNRTRIEERYIAEFTKMHPNVEIKRVVNEASKMGDLVLTAFAARSGPDIFNLPIEQEYGYIVNQRVAPVDYRALGYRNLEELKADYAPNTFDPVTMNGKIYGLPLEVTNWCIFINKRVFRSAGLNPEKDYPKTWEEMAFPPTGTGVSYRKVDEIGF</sequence>
<dbReference type="Pfam" id="PF01547">
    <property type="entry name" value="SBP_bac_1"/>
    <property type="match status" value="1"/>
</dbReference>
<feature type="signal peptide" evidence="1">
    <location>
        <begin position="1"/>
        <end position="22"/>
    </location>
</feature>
<dbReference type="Gene3D" id="3.40.190.10">
    <property type="entry name" value="Periplasmic binding protein-like II"/>
    <property type="match status" value="1"/>
</dbReference>
<dbReference type="InterPro" id="IPR050490">
    <property type="entry name" value="Bact_solute-bd_prot1"/>
</dbReference>
<gene>
    <name evidence="2" type="ORF">G5B42_07740</name>
</gene>
<dbReference type="EMBL" id="JAAKDE010000015">
    <property type="protein sequence ID" value="MBA2133430.1"/>
    <property type="molecule type" value="Genomic_DNA"/>
</dbReference>